<comment type="caution">
    <text evidence="15">The sequence shown here is derived from an EMBL/GenBank/DDBJ whole genome shotgun (WGS) entry which is preliminary data.</text>
</comment>
<keyword evidence="16" id="KW-1185">Reference proteome</keyword>
<dbReference type="SUPFAM" id="SSF55729">
    <property type="entry name" value="Acyl-CoA N-acyltransferases (Nat)"/>
    <property type="match status" value="2"/>
</dbReference>
<comment type="catalytic activity">
    <reaction evidence="10">
        <text>N-terminal glycyl-[protein] + tetradecanoyl-CoA = N-tetradecanoylglycyl-[protein] + CoA + H(+)</text>
        <dbReference type="Rhea" id="RHEA:15521"/>
        <dbReference type="Rhea" id="RHEA-COMP:12666"/>
        <dbReference type="Rhea" id="RHEA-COMP:12667"/>
        <dbReference type="ChEBI" id="CHEBI:15378"/>
        <dbReference type="ChEBI" id="CHEBI:57287"/>
        <dbReference type="ChEBI" id="CHEBI:57385"/>
        <dbReference type="ChEBI" id="CHEBI:64723"/>
        <dbReference type="ChEBI" id="CHEBI:133050"/>
        <dbReference type="EC" id="2.3.1.97"/>
    </reaction>
</comment>
<evidence type="ECO:0000259" key="14">
    <source>
        <dbReference type="PROSITE" id="PS50922"/>
    </source>
</evidence>
<dbReference type="PROSITE" id="PS00975">
    <property type="entry name" value="NMT_1"/>
    <property type="match status" value="1"/>
</dbReference>
<evidence type="ECO:0000256" key="5">
    <source>
        <dbReference type="ARBA" id="ARBA00022692"/>
    </source>
</evidence>
<feature type="compositionally biased region" description="Polar residues" evidence="12">
    <location>
        <begin position="485"/>
        <end position="499"/>
    </location>
</feature>
<dbReference type="PROSITE" id="PS00976">
    <property type="entry name" value="NMT_2"/>
    <property type="match status" value="1"/>
</dbReference>
<dbReference type="STRING" id="1890364.A0A2P6NY26"/>
<proteinExistence type="inferred from homology"/>
<evidence type="ECO:0000313" key="15">
    <source>
        <dbReference type="EMBL" id="PRP88849.1"/>
    </source>
</evidence>
<keyword evidence="5 9" id="KW-0812">Transmembrane</keyword>
<feature type="compositionally biased region" description="Polar residues" evidence="12">
    <location>
        <begin position="466"/>
        <end position="477"/>
    </location>
</feature>
<protein>
    <recommendedName>
        <fullName evidence="3 10">Glycylpeptide N-tetradecanoyltransferase</fullName>
        <ecNumber evidence="3 10">2.3.1.97</ecNumber>
    </recommendedName>
</protein>
<feature type="transmembrane region" description="Helical" evidence="13">
    <location>
        <begin position="814"/>
        <end position="846"/>
    </location>
</feature>
<dbReference type="EC" id="2.3.1.97" evidence="3 10"/>
<dbReference type="SMART" id="SM00724">
    <property type="entry name" value="TLC"/>
    <property type="match status" value="1"/>
</dbReference>
<evidence type="ECO:0000256" key="3">
    <source>
        <dbReference type="ARBA" id="ARBA00012923"/>
    </source>
</evidence>
<dbReference type="OrthoDB" id="60315at2759"/>
<keyword evidence="6 13" id="KW-1133">Transmembrane helix</keyword>
<evidence type="ECO:0000256" key="11">
    <source>
        <dbReference type="RuleBase" id="RU004178"/>
    </source>
</evidence>
<feature type="region of interest" description="Disordered" evidence="12">
    <location>
        <begin position="1"/>
        <end position="24"/>
    </location>
</feature>
<organism evidence="15 16">
    <name type="scientific">Planoprotostelium fungivorum</name>
    <dbReference type="NCBI Taxonomy" id="1890364"/>
    <lineage>
        <taxon>Eukaryota</taxon>
        <taxon>Amoebozoa</taxon>
        <taxon>Evosea</taxon>
        <taxon>Variosea</taxon>
        <taxon>Cavosteliida</taxon>
        <taxon>Cavosteliaceae</taxon>
        <taxon>Planoprotostelium</taxon>
    </lineage>
</organism>
<dbReference type="PANTHER" id="PTHR11377">
    <property type="entry name" value="N-MYRISTOYL TRANSFERASE"/>
    <property type="match status" value="1"/>
</dbReference>
<evidence type="ECO:0000256" key="4">
    <source>
        <dbReference type="ARBA" id="ARBA00022679"/>
    </source>
</evidence>
<dbReference type="PROSITE" id="PS50922">
    <property type="entry name" value="TLC"/>
    <property type="match status" value="1"/>
</dbReference>
<feature type="compositionally biased region" description="Basic and acidic residues" evidence="12">
    <location>
        <begin position="11"/>
        <end position="24"/>
    </location>
</feature>
<dbReference type="InterPro" id="IPR006634">
    <property type="entry name" value="TLC-dom"/>
</dbReference>
<evidence type="ECO:0000256" key="12">
    <source>
        <dbReference type="SAM" id="MobiDB-lite"/>
    </source>
</evidence>
<dbReference type="Pfam" id="PF01233">
    <property type="entry name" value="NMT"/>
    <property type="match status" value="1"/>
</dbReference>
<gene>
    <name evidence="15" type="ORF">PROFUN_00317</name>
</gene>
<accession>A0A2P6NY26</accession>
<keyword evidence="4 10" id="KW-0808">Transferase</keyword>
<feature type="region of interest" description="Disordered" evidence="12">
    <location>
        <begin position="850"/>
        <end position="892"/>
    </location>
</feature>
<dbReference type="EMBL" id="MDYQ01000007">
    <property type="protein sequence ID" value="PRP88849.1"/>
    <property type="molecule type" value="Genomic_DNA"/>
</dbReference>
<dbReference type="InterPro" id="IPR000903">
    <property type="entry name" value="NMT"/>
</dbReference>
<dbReference type="PANTHER" id="PTHR11377:SF5">
    <property type="entry name" value="GLYCYLPEPTIDE N-TETRADECANOYLTRANSFERASE"/>
    <property type="match status" value="1"/>
</dbReference>
<dbReference type="Pfam" id="PF02799">
    <property type="entry name" value="NMT_C"/>
    <property type="match status" value="1"/>
</dbReference>
<sequence>MQNQEGPVLPTKREKEELEKKHDFWDTQPVLHRGETAEEVGPIDAIKTVDEVRKEPYNLPAGFEWAETDISLPETMDEVYELLNGHYVEDDDHMFRFDYSREFLRWALTPPGYLKTWHIGVRVTKTKKLIGYITAIPARISVYKKEMNLVEINFLCVHKKLRDKRLAPVLIKEITRRVNLTNIWQAAYTAGRTIPTPIARCRYWHRSLNPKKLIDVGFSHLPNKMTITTVIKLYRLPEKPHIPNIRPLEKRDIPQATKLLSDYLQRFDIHATFNEEEFAHWFTPQENIVNTYVVENPQTKEITDLTSFYTLPSSVLGHPRYSTLKAAYSYYSVANTVSITELMKDALIFARLNDFDVYNCLDIMENGSGTNLKDLKFGRGDGNLQYYLYNWRCPEIVNSKSRHACEIGGVWPISKDKKTSKTHTAMRTSVGGFIGMPTSSGKRKTPAHTSTRHLINSHERHRRQYHNSSLFSPSSPVNLLRKRQTGSTPKSSPLLTRSGSGLKRKSEPDCRSISDRMQEPQTFLGQIDEATSTGSRLADIPLRISAVMFVLYCLMPYEDNLFRPFIRLSHEAGLNVKGDMLYDKGWKDALFVAYYVMIFTWLRDIVMKRILRPMGIRLSGIIHENKIQRYEEQGYAVLYYTASTVFGLIVMYHEDTWFFNTRHFWENYPHIYNTALFKSYYLLQLAFWLQQAIVLLLGLELARKDFTELICHHIVTISLILLSYYFNYTRIGNAVFLTMDSSDIFLALAKLLNYGPKTKKASEPAFVFFILVWCYTRHYQFGWLVMGSTWTEYYPVLLTKGGIDASQGWFAAPWIFWVMFSLMAILQALCIFWLFLILRIMVVFLLKGGDKASDDREDDEDQGEVVKELREPLAANLPAEEEGPDKYHAVKC</sequence>
<evidence type="ECO:0000256" key="6">
    <source>
        <dbReference type="ARBA" id="ARBA00022989"/>
    </source>
</evidence>
<feature type="transmembrane region" description="Helical" evidence="13">
    <location>
        <begin position="589"/>
        <end position="606"/>
    </location>
</feature>
<dbReference type="Pfam" id="PF03798">
    <property type="entry name" value="TRAM_LAG1_CLN8"/>
    <property type="match status" value="1"/>
</dbReference>
<dbReference type="FunFam" id="3.40.630.30:FF:000042">
    <property type="entry name" value="Glycylpeptide N-tetradecanoyltransferase"/>
    <property type="match status" value="1"/>
</dbReference>
<keyword evidence="7 9" id="KW-0472">Membrane</keyword>
<evidence type="ECO:0000256" key="2">
    <source>
        <dbReference type="ARBA" id="ARBA00009469"/>
    </source>
</evidence>
<feature type="domain" description="TLC" evidence="14">
    <location>
        <begin position="625"/>
        <end position="846"/>
    </location>
</feature>
<evidence type="ECO:0000256" key="10">
    <source>
        <dbReference type="RuleBase" id="RU000586"/>
    </source>
</evidence>
<dbReference type="InterPro" id="IPR022676">
    <property type="entry name" value="NMT_N"/>
</dbReference>
<evidence type="ECO:0000256" key="13">
    <source>
        <dbReference type="SAM" id="Phobius"/>
    </source>
</evidence>
<reference evidence="15 16" key="1">
    <citation type="journal article" date="2018" name="Genome Biol. Evol.">
        <title>Multiple Roots of Fruiting Body Formation in Amoebozoa.</title>
        <authorList>
            <person name="Hillmann F."/>
            <person name="Forbes G."/>
            <person name="Novohradska S."/>
            <person name="Ferling I."/>
            <person name="Riege K."/>
            <person name="Groth M."/>
            <person name="Westermann M."/>
            <person name="Marz M."/>
            <person name="Spaller T."/>
            <person name="Winckler T."/>
            <person name="Schaap P."/>
            <person name="Glockner G."/>
        </authorList>
    </citation>
    <scope>NUCLEOTIDE SEQUENCE [LARGE SCALE GENOMIC DNA]</scope>
    <source>
        <strain evidence="15 16">Jena</strain>
    </source>
</reference>
<dbReference type="AlphaFoldDB" id="A0A2P6NY26"/>
<dbReference type="GO" id="GO:0004379">
    <property type="term" value="F:glycylpeptide N-tetradecanoyltransferase activity"/>
    <property type="evidence" value="ECO:0007669"/>
    <property type="project" value="UniProtKB-EC"/>
</dbReference>
<name>A0A2P6NY26_9EUKA</name>
<dbReference type="GO" id="GO:0016020">
    <property type="term" value="C:membrane"/>
    <property type="evidence" value="ECO:0007669"/>
    <property type="project" value="UniProtKB-SubCell"/>
</dbReference>
<feature type="transmembrane region" description="Helical" evidence="13">
    <location>
        <begin position="681"/>
        <end position="702"/>
    </location>
</feature>
<comment type="subcellular location">
    <subcellularLocation>
        <location evidence="1">Membrane</location>
        <topology evidence="1">Multi-pass membrane protein</topology>
    </subcellularLocation>
</comment>
<evidence type="ECO:0000256" key="8">
    <source>
        <dbReference type="ARBA" id="ARBA00023315"/>
    </source>
</evidence>
<evidence type="ECO:0000256" key="1">
    <source>
        <dbReference type="ARBA" id="ARBA00004141"/>
    </source>
</evidence>
<feature type="transmembrane region" description="Helical" evidence="13">
    <location>
        <begin position="709"/>
        <end position="728"/>
    </location>
</feature>
<dbReference type="Proteomes" id="UP000241769">
    <property type="component" value="Unassembled WGS sequence"/>
</dbReference>
<dbReference type="InterPro" id="IPR016181">
    <property type="entry name" value="Acyl_CoA_acyltransferase"/>
</dbReference>
<comment type="similarity">
    <text evidence="2 11">Belongs to the NMT family.</text>
</comment>
<dbReference type="InterPro" id="IPR022678">
    <property type="entry name" value="NMT_CS"/>
</dbReference>
<evidence type="ECO:0000256" key="7">
    <source>
        <dbReference type="ARBA" id="ARBA00023136"/>
    </source>
</evidence>
<dbReference type="GO" id="GO:0005737">
    <property type="term" value="C:cytoplasm"/>
    <property type="evidence" value="ECO:0007669"/>
    <property type="project" value="TreeGrafter"/>
</dbReference>
<keyword evidence="8 10" id="KW-0012">Acyltransferase</keyword>
<dbReference type="FunFam" id="3.40.630.170:FF:000001">
    <property type="entry name" value="Glycylpeptide N-tetradecanoyltransferase"/>
    <property type="match status" value="1"/>
</dbReference>
<evidence type="ECO:0000313" key="16">
    <source>
        <dbReference type="Proteomes" id="UP000241769"/>
    </source>
</evidence>
<dbReference type="InParanoid" id="A0A2P6NY26"/>
<comment type="function">
    <text evidence="10">Adds a myristoyl group to the N-terminal glycine residue of certain cellular proteins.</text>
</comment>
<feature type="transmembrane region" description="Helical" evidence="13">
    <location>
        <begin position="635"/>
        <end position="653"/>
    </location>
</feature>
<dbReference type="InterPro" id="IPR022677">
    <property type="entry name" value="NMT_C"/>
</dbReference>
<dbReference type="Gene3D" id="3.40.630.170">
    <property type="match status" value="1"/>
</dbReference>
<feature type="region of interest" description="Disordered" evidence="12">
    <location>
        <begin position="430"/>
        <end position="512"/>
    </location>
</feature>
<evidence type="ECO:0000256" key="9">
    <source>
        <dbReference type="PROSITE-ProRule" id="PRU00205"/>
    </source>
</evidence>